<comment type="subcellular location">
    <subcellularLocation>
        <location evidence="1">Nucleus</location>
    </subcellularLocation>
</comment>
<evidence type="ECO:0000256" key="3">
    <source>
        <dbReference type="ARBA" id="ARBA00022679"/>
    </source>
</evidence>
<dbReference type="Pfam" id="PF13880">
    <property type="entry name" value="Acetyltransf_13"/>
    <property type="match status" value="1"/>
</dbReference>
<dbReference type="InterPro" id="IPR028009">
    <property type="entry name" value="ESCO_Acetyltransf_dom"/>
</dbReference>
<dbReference type="GO" id="GO:0005634">
    <property type="term" value="C:nucleus"/>
    <property type="evidence" value="ECO:0007669"/>
    <property type="project" value="UniProtKB-SubCell"/>
</dbReference>
<dbReference type="AlphaFoldDB" id="A0A9P7ZC03"/>
<evidence type="ECO:0000256" key="9">
    <source>
        <dbReference type="ARBA" id="ARBA00023315"/>
    </source>
</evidence>
<comment type="caution">
    <text evidence="13">The sequence shown here is derived from an EMBL/GenBank/DDBJ whole genome shotgun (WGS) entry which is preliminary data.</text>
</comment>
<keyword evidence="14" id="KW-1185">Reference proteome</keyword>
<evidence type="ECO:0000256" key="1">
    <source>
        <dbReference type="ARBA" id="ARBA00004123"/>
    </source>
</evidence>
<feature type="region of interest" description="Disordered" evidence="10">
    <location>
        <begin position="253"/>
        <end position="273"/>
    </location>
</feature>
<keyword evidence="4" id="KW-0479">Metal-binding</keyword>
<keyword evidence="8" id="KW-0131">Cell cycle</keyword>
<dbReference type="PANTHER" id="PTHR45884">
    <property type="entry name" value="N-ACETYLTRANSFERASE ECO"/>
    <property type="match status" value="1"/>
</dbReference>
<evidence type="ECO:0000256" key="8">
    <source>
        <dbReference type="ARBA" id="ARBA00023306"/>
    </source>
</evidence>
<dbReference type="SUPFAM" id="SSF55729">
    <property type="entry name" value="Acyl-CoA N-acyltransferases (Nat)"/>
    <property type="match status" value="1"/>
</dbReference>
<dbReference type="GO" id="GO:0061733">
    <property type="term" value="F:protein-lysine-acetyltransferase activity"/>
    <property type="evidence" value="ECO:0007669"/>
    <property type="project" value="TreeGrafter"/>
</dbReference>
<dbReference type="InterPro" id="IPR028005">
    <property type="entry name" value="AcTrfase_ESCO_Znf_dom"/>
</dbReference>
<feature type="domain" description="N-acetyltransferase ESCO zinc-finger" evidence="11">
    <location>
        <begin position="327"/>
        <end position="360"/>
    </location>
</feature>
<dbReference type="GO" id="GO:0007064">
    <property type="term" value="P:mitotic sister chromatid cohesion"/>
    <property type="evidence" value="ECO:0007669"/>
    <property type="project" value="TreeGrafter"/>
</dbReference>
<dbReference type="Proteomes" id="UP000887226">
    <property type="component" value="Unassembled WGS sequence"/>
</dbReference>
<keyword evidence="9" id="KW-0012">Acyltransferase</keyword>
<keyword evidence="5" id="KW-0863">Zinc-finger</keyword>
<dbReference type="CDD" id="cd04301">
    <property type="entry name" value="NAT_SF"/>
    <property type="match status" value="1"/>
</dbReference>
<dbReference type="PANTHER" id="PTHR45884:SF2">
    <property type="entry name" value="N-ACETYLTRANSFERASE ECO"/>
    <property type="match status" value="1"/>
</dbReference>
<dbReference type="GO" id="GO:0008270">
    <property type="term" value="F:zinc ion binding"/>
    <property type="evidence" value="ECO:0007669"/>
    <property type="project" value="UniProtKB-KW"/>
</dbReference>
<evidence type="ECO:0008006" key="15">
    <source>
        <dbReference type="Google" id="ProtNLM"/>
    </source>
</evidence>
<comment type="similarity">
    <text evidence="2">Belongs to the acetyltransferase family. ECO subfamily.</text>
</comment>
<dbReference type="EMBL" id="MU253738">
    <property type="protein sequence ID" value="KAG9249175.1"/>
    <property type="molecule type" value="Genomic_DNA"/>
</dbReference>
<evidence type="ECO:0000256" key="7">
    <source>
        <dbReference type="ARBA" id="ARBA00023242"/>
    </source>
</evidence>
<organism evidence="13 14">
    <name type="scientific">Calycina marina</name>
    <dbReference type="NCBI Taxonomy" id="1763456"/>
    <lineage>
        <taxon>Eukaryota</taxon>
        <taxon>Fungi</taxon>
        <taxon>Dikarya</taxon>
        <taxon>Ascomycota</taxon>
        <taxon>Pezizomycotina</taxon>
        <taxon>Leotiomycetes</taxon>
        <taxon>Helotiales</taxon>
        <taxon>Pezizellaceae</taxon>
        <taxon>Calycina</taxon>
    </lineage>
</organism>
<evidence type="ECO:0000256" key="2">
    <source>
        <dbReference type="ARBA" id="ARBA00005816"/>
    </source>
</evidence>
<dbReference type="Pfam" id="PF13878">
    <property type="entry name" value="zf-C2H2_3"/>
    <property type="match status" value="1"/>
</dbReference>
<sequence>MASSHQLYPKTSKLSAPAIKTYSRRRVSEPLRKKRSLEKVSQNCDRTASLGSIKRQKLRESSEVNETLLDSQPDELFTVLATPGSHSAAPDKQPQPAAIPIIKLRDVAIAKNSICQYLMSAPKLQSSISPIASSVPSPHTKSLETCDGSQQGLTLTPPSSPPFPGARSPFIFKTRPKGTRRRLTTRSTIFNKMSSWHSVSGLSSIEHDYRTNTPVDKNVERHTDDALRLTAKSTTQKQMSSLYSVSNLSSIMHDGRANTPADEESERHAEDTLRTGTSQGAVMFTACELCKKEYESEGSLDEHRSSCRLENKTFTQKSVKNYHQTTLSSSRPTVQICGSCGMIYNTTLPEDKLAHKKIHRLRTQGHRPQHDTSKALIGRDDNVGLELFKVTLHSPKEWQLYAEDALKASYDNGLGGPGIDEFISSLWLACGADNKGRLIPRDIVYFLTIKREFAAVAVVDRSDNLTGSHCYNGPIMYTDRGPIDIGATQPPAGTQEWANMDSARSTKICIDRLWVHPDHQRKGWATKLINVVRSSCMDEEIKKHEVCISKPTELGILFFTSYFGDCTEIGTCFDRDGVESRVNYLVNPDAIPAHIRGGRLVDDDQFRVASDTDHRDLAYHDSIYTDETA</sequence>
<evidence type="ECO:0000256" key="5">
    <source>
        <dbReference type="ARBA" id="ARBA00022771"/>
    </source>
</evidence>
<keyword evidence="3" id="KW-0808">Transferase</keyword>
<evidence type="ECO:0000313" key="13">
    <source>
        <dbReference type="EMBL" id="KAG9249175.1"/>
    </source>
</evidence>
<reference evidence="13" key="1">
    <citation type="journal article" date="2021" name="IMA Fungus">
        <title>Genomic characterization of three marine fungi, including Emericellopsis atlantica sp. nov. with signatures of a generalist lifestyle and marine biomass degradation.</title>
        <authorList>
            <person name="Hagestad O.C."/>
            <person name="Hou L."/>
            <person name="Andersen J.H."/>
            <person name="Hansen E.H."/>
            <person name="Altermark B."/>
            <person name="Li C."/>
            <person name="Kuhnert E."/>
            <person name="Cox R.J."/>
            <person name="Crous P.W."/>
            <person name="Spatafora J.W."/>
            <person name="Lail K."/>
            <person name="Amirebrahimi M."/>
            <person name="Lipzen A."/>
            <person name="Pangilinan J."/>
            <person name="Andreopoulos W."/>
            <person name="Hayes R.D."/>
            <person name="Ng V."/>
            <person name="Grigoriev I.V."/>
            <person name="Jackson S.A."/>
            <person name="Sutton T.D.S."/>
            <person name="Dobson A.D.W."/>
            <person name="Rama T."/>
        </authorList>
    </citation>
    <scope>NUCLEOTIDE SEQUENCE</scope>
    <source>
        <strain evidence="13">TRa3180A</strain>
    </source>
</reference>
<proteinExistence type="inferred from homology"/>
<dbReference type="GO" id="GO:0000785">
    <property type="term" value="C:chromatin"/>
    <property type="evidence" value="ECO:0007669"/>
    <property type="project" value="TreeGrafter"/>
</dbReference>
<dbReference type="OrthoDB" id="428854at2759"/>
<evidence type="ECO:0000259" key="12">
    <source>
        <dbReference type="Pfam" id="PF13880"/>
    </source>
</evidence>
<feature type="region of interest" description="Disordered" evidence="10">
    <location>
        <begin position="1"/>
        <end position="45"/>
    </location>
</feature>
<accession>A0A9P7ZC03</accession>
<feature type="compositionally biased region" description="Polar residues" evidence="10">
    <location>
        <begin position="147"/>
        <end position="156"/>
    </location>
</feature>
<evidence type="ECO:0000259" key="11">
    <source>
        <dbReference type="Pfam" id="PF13878"/>
    </source>
</evidence>
<evidence type="ECO:0000256" key="6">
    <source>
        <dbReference type="ARBA" id="ARBA00022833"/>
    </source>
</evidence>
<evidence type="ECO:0000313" key="14">
    <source>
        <dbReference type="Proteomes" id="UP000887226"/>
    </source>
</evidence>
<feature type="region of interest" description="Disordered" evidence="10">
    <location>
        <begin position="132"/>
        <end position="172"/>
    </location>
</feature>
<keyword evidence="7" id="KW-0539">Nucleus</keyword>
<feature type="domain" description="N-acetyltransferase ESCO acetyl-transferase" evidence="12">
    <location>
        <begin position="506"/>
        <end position="565"/>
    </location>
</feature>
<evidence type="ECO:0000256" key="10">
    <source>
        <dbReference type="SAM" id="MobiDB-lite"/>
    </source>
</evidence>
<gene>
    <name evidence="13" type="ORF">BJ878DRAFT_537602</name>
</gene>
<keyword evidence="6" id="KW-0862">Zinc</keyword>
<protein>
    <recommendedName>
        <fullName evidence="15">N-acetyltransferase domain-containing protein</fullName>
    </recommendedName>
</protein>
<dbReference type="InterPro" id="IPR016181">
    <property type="entry name" value="Acyl_CoA_acyltransferase"/>
</dbReference>
<name>A0A9P7ZC03_9HELO</name>
<evidence type="ECO:0000256" key="4">
    <source>
        <dbReference type="ARBA" id="ARBA00022723"/>
    </source>
</evidence>